<keyword evidence="1" id="KW-1133">Transmembrane helix</keyword>
<keyword evidence="1" id="KW-0472">Membrane</keyword>
<dbReference type="Proteomes" id="UP000198948">
    <property type="component" value="Unassembled WGS sequence"/>
</dbReference>
<name>A0A1H9R5Q8_9LACT</name>
<dbReference type="OrthoDB" id="2896801at2"/>
<protein>
    <submittedName>
        <fullName evidence="2">Uncharacterized protein</fullName>
    </submittedName>
</protein>
<dbReference type="AlphaFoldDB" id="A0A1H9R5Q8"/>
<evidence type="ECO:0000313" key="2">
    <source>
        <dbReference type="EMBL" id="SER67273.1"/>
    </source>
</evidence>
<gene>
    <name evidence="2" type="ORF">SAMN04488559_10334</name>
</gene>
<sequence>MIIWRGKGGLVVLSVFLGVYITTVIFGLLPVDTSYRAGYILQGIVGVGLATLFNYLFTKKFVSDTLKTFIDEETGERIQIKDGSSLFFIPNKYWTWLILTIGIFIVIGSSSIYD</sequence>
<keyword evidence="3" id="KW-1185">Reference proteome</keyword>
<feature type="transmembrane region" description="Helical" evidence="1">
    <location>
        <begin position="93"/>
        <end position="113"/>
    </location>
</feature>
<organism evidence="2 3">
    <name type="scientific">Isobaculum melis</name>
    <dbReference type="NCBI Taxonomy" id="142588"/>
    <lineage>
        <taxon>Bacteria</taxon>
        <taxon>Bacillati</taxon>
        <taxon>Bacillota</taxon>
        <taxon>Bacilli</taxon>
        <taxon>Lactobacillales</taxon>
        <taxon>Carnobacteriaceae</taxon>
        <taxon>Isobaculum</taxon>
    </lineage>
</organism>
<feature type="transmembrane region" description="Helical" evidence="1">
    <location>
        <begin position="37"/>
        <end position="57"/>
    </location>
</feature>
<dbReference type="RefSeq" id="WP_092650433.1">
    <property type="nucleotide sequence ID" value="NZ_FOHA01000003.1"/>
</dbReference>
<proteinExistence type="predicted"/>
<dbReference type="EMBL" id="FOHA01000003">
    <property type="protein sequence ID" value="SER67273.1"/>
    <property type="molecule type" value="Genomic_DNA"/>
</dbReference>
<feature type="transmembrane region" description="Helical" evidence="1">
    <location>
        <begin position="12"/>
        <end position="31"/>
    </location>
</feature>
<accession>A0A1H9R5Q8</accession>
<evidence type="ECO:0000256" key="1">
    <source>
        <dbReference type="SAM" id="Phobius"/>
    </source>
</evidence>
<evidence type="ECO:0000313" key="3">
    <source>
        <dbReference type="Proteomes" id="UP000198948"/>
    </source>
</evidence>
<keyword evidence="1" id="KW-0812">Transmembrane</keyword>
<reference evidence="2 3" key="1">
    <citation type="submission" date="2016-10" db="EMBL/GenBank/DDBJ databases">
        <authorList>
            <person name="de Groot N.N."/>
        </authorList>
    </citation>
    <scope>NUCLEOTIDE SEQUENCE [LARGE SCALE GENOMIC DNA]</scope>
    <source>
        <strain evidence="2 3">DSM 13760</strain>
    </source>
</reference>